<dbReference type="Proteomes" id="UP000005697">
    <property type="component" value="Unassembled WGS sequence"/>
</dbReference>
<protein>
    <submittedName>
        <fullName evidence="1">Uncharacterized protein</fullName>
    </submittedName>
</protein>
<proteinExistence type="predicted"/>
<evidence type="ECO:0000313" key="2">
    <source>
        <dbReference type="Proteomes" id="UP000005697"/>
    </source>
</evidence>
<keyword evidence="2" id="KW-1185">Reference proteome</keyword>
<accession>F0F9J6</accession>
<reference evidence="1 2" key="1">
    <citation type="submission" date="2011-01" db="EMBL/GenBank/DDBJ databases">
        <authorList>
            <person name="Muzny D."/>
            <person name="Qin X."/>
            <person name="Deng J."/>
            <person name="Jiang H."/>
            <person name="Liu Y."/>
            <person name="Qu J."/>
            <person name="Song X.-Z."/>
            <person name="Zhang L."/>
            <person name="Thornton R."/>
            <person name="Coyle M."/>
            <person name="Francisco L."/>
            <person name="Jackson L."/>
            <person name="Javaid M."/>
            <person name="Korchina V."/>
            <person name="Kovar C."/>
            <person name="Mata R."/>
            <person name="Mathew T."/>
            <person name="Ngo R."/>
            <person name="Nguyen L."/>
            <person name="Nguyen N."/>
            <person name="Okwuonu G."/>
            <person name="Ongeri F."/>
            <person name="Pham C."/>
            <person name="Simmons D."/>
            <person name="Wilczek-Boney K."/>
            <person name="Hale W."/>
            <person name="Jakkamsetti A."/>
            <person name="Pham P."/>
            <person name="Ruth R."/>
            <person name="San Lucas F."/>
            <person name="Warren J."/>
            <person name="Zhang J."/>
            <person name="Zhao Z."/>
            <person name="Zhou C."/>
            <person name="Zhu D."/>
            <person name="Lee S."/>
            <person name="Bess C."/>
            <person name="Blankenburg K."/>
            <person name="Forbes L."/>
            <person name="Fu Q."/>
            <person name="Gubbala S."/>
            <person name="Hirani K."/>
            <person name="Jayaseelan J.C."/>
            <person name="Lara F."/>
            <person name="Munidasa M."/>
            <person name="Palculict T."/>
            <person name="Patil S."/>
            <person name="Pu L.-L."/>
            <person name="Saada N."/>
            <person name="Tang L."/>
            <person name="Weissenberger G."/>
            <person name="Zhu Y."/>
            <person name="Hemphill L."/>
            <person name="Shang Y."/>
            <person name="Youmans B."/>
            <person name="Ayvaz T."/>
            <person name="Ross M."/>
            <person name="Santibanez J."/>
            <person name="Aqrawi P."/>
            <person name="Gross S."/>
            <person name="Joshi V."/>
            <person name="Fowler G."/>
            <person name="Nazareth L."/>
            <person name="Reid J."/>
            <person name="Worley K."/>
            <person name="Petrosino J."/>
            <person name="Highlander S."/>
            <person name="Gibbs R."/>
        </authorList>
    </citation>
    <scope>NUCLEOTIDE SEQUENCE [LARGE SCALE GENOMIC DNA]</scope>
    <source>
        <strain evidence="1 2">DSM 16608</strain>
    </source>
</reference>
<evidence type="ECO:0000313" key="1">
    <source>
        <dbReference type="EMBL" id="EGC19224.1"/>
    </source>
</evidence>
<comment type="caution">
    <text evidence="1">The sequence shown here is derived from an EMBL/GenBank/DDBJ whole genome shotgun (WGS) entry which is preliminary data.</text>
</comment>
<organism evidence="1 2">
    <name type="scientific">Prevotella multiformis DSM 16608</name>
    <dbReference type="NCBI Taxonomy" id="888743"/>
    <lineage>
        <taxon>Bacteria</taxon>
        <taxon>Pseudomonadati</taxon>
        <taxon>Bacteroidota</taxon>
        <taxon>Bacteroidia</taxon>
        <taxon>Bacteroidales</taxon>
        <taxon>Prevotellaceae</taxon>
        <taxon>Prevotella</taxon>
    </lineage>
</organism>
<sequence>MSSLSGTFLSVLGSENKWSSRTKTYICKNAFINLFPYLNADSIQYFNTLKNIQKFT</sequence>
<dbReference type="EMBL" id="AEWX01000030">
    <property type="protein sequence ID" value="EGC19224.1"/>
    <property type="molecule type" value="Genomic_DNA"/>
</dbReference>
<name>F0F9J6_9BACT</name>
<dbReference type="AlphaFoldDB" id="F0F9J6"/>
<dbReference type="HOGENOM" id="CLU_3010481_0_0_10"/>
<gene>
    <name evidence="1" type="ORF">HMPREF9141_2263</name>
</gene>